<reference evidence="1 2" key="1">
    <citation type="submission" date="2018-09" db="EMBL/GenBank/DDBJ databases">
        <title>Genomic Encyclopedia of Archaeal and Bacterial Type Strains, Phase II (KMG-II): from individual species to whole genera.</title>
        <authorList>
            <person name="Goeker M."/>
        </authorList>
    </citation>
    <scope>NUCLEOTIDE SEQUENCE [LARGE SCALE GENOMIC DNA]</scope>
    <source>
        <strain evidence="1 2">DSM 13151</strain>
    </source>
</reference>
<keyword evidence="2" id="KW-1185">Reference proteome</keyword>
<comment type="caution">
    <text evidence="1">The sequence shown here is derived from an EMBL/GenBank/DDBJ whole genome shotgun (WGS) entry which is preliminary data.</text>
</comment>
<gene>
    <name evidence="1" type="ORF">ATJ93_4626</name>
</gene>
<dbReference type="AlphaFoldDB" id="A0A3R7GEZ1"/>
<proteinExistence type="predicted"/>
<protein>
    <submittedName>
        <fullName evidence="1">Uncharacterized protein</fullName>
    </submittedName>
</protein>
<dbReference type="EMBL" id="RAPO01000009">
    <property type="protein sequence ID" value="RKD86297.1"/>
    <property type="molecule type" value="Genomic_DNA"/>
</dbReference>
<evidence type="ECO:0000313" key="1">
    <source>
        <dbReference type="EMBL" id="RKD86297.1"/>
    </source>
</evidence>
<sequence>MNERDAARAEVSEISDQINRLLLYVDYAQGSCEDS</sequence>
<dbReference type="Proteomes" id="UP000283805">
    <property type="component" value="Unassembled WGS sequence"/>
</dbReference>
<evidence type="ECO:0000313" key="2">
    <source>
        <dbReference type="Proteomes" id="UP000283805"/>
    </source>
</evidence>
<name>A0A3R7GEZ1_9EURY</name>
<accession>A0A3R7GEZ1</accession>
<organism evidence="1 2">
    <name type="scientific">Halopiger aswanensis</name>
    <dbReference type="NCBI Taxonomy" id="148449"/>
    <lineage>
        <taxon>Archaea</taxon>
        <taxon>Methanobacteriati</taxon>
        <taxon>Methanobacteriota</taxon>
        <taxon>Stenosarchaea group</taxon>
        <taxon>Halobacteria</taxon>
        <taxon>Halobacteriales</taxon>
        <taxon>Natrialbaceae</taxon>
        <taxon>Halopiger</taxon>
    </lineage>
</organism>